<keyword evidence="3" id="KW-1185">Reference proteome</keyword>
<proteinExistence type="predicted"/>
<dbReference type="AlphaFoldDB" id="A0A1D3D7U2"/>
<comment type="caution">
    <text evidence="2">The sequence shown here is derived from an EMBL/GenBank/DDBJ whole genome shotgun (WGS) entry which is preliminary data.</text>
</comment>
<accession>A0A1D3D7U2</accession>
<organism evidence="2 3">
    <name type="scientific">Cyclospora cayetanensis</name>
    <dbReference type="NCBI Taxonomy" id="88456"/>
    <lineage>
        <taxon>Eukaryota</taxon>
        <taxon>Sar</taxon>
        <taxon>Alveolata</taxon>
        <taxon>Apicomplexa</taxon>
        <taxon>Conoidasida</taxon>
        <taxon>Coccidia</taxon>
        <taxon>Eucoccidiorida</taxon>
        <taxon>Eimeriorina</taxon>
        <taxon>Eimeriidae</taxon>
        <taxon>Cyclospora</taxon>
    </lineage>
</organism>
<dbReference type="Proteomes" id="UP000095192">
    <property type="component" value="Unassembled WGS sequence"/>
</dbReference>
<dbReference type="EMBL" id="JROU02000355">
    <property type="protein sequence ID" value="OEH79525.1"/>
    <property type="molecule type" value="Genomic_DNA"/>
</dbReference>
<evidence type="ECO:0000313" key="3">
    <source>
        <dbReference type="Proteomes" id="UP000095192"/>
    </source>
</evidence>
<dbReference type="InParanoid" id="A0A1D3D7U2"/>
<evidence type="ECO:0000313" key="2">
    <source>
        <dbReference type="EMBL" id="OEH79525.1"/>
    </source>
</evidence>
<sequence>MREEVRPRRWSGSLPPTQRSATALARVPSRYGGAKQLAGVPLRGPQRPWGPLLHPEGTAGPPVWEERYRCSD</sequence>
<name>A0A1D3D7U2_9EIME</name>
<gene>
    <name evidence="2" type="ORF">cyc_08552</name>
</gene>
<evidence type="ECO:0000256" key="1">
    <source>
        <dbReference type="SAM" id="MobiDB-lite"/>
    </source>
</evidence>
<reference evidence="2 3" key="1">
    <citation type="journal article" date="2016" name="BMC Genomics">
        <title>Comparative genomics reveals Cyclospora cayetanensis possesses coccidia-like metabolism and invasion components but unique surface antigens.</title>
        <authorList>
            <person name="Liu S."/>
            <person name="Wang L."/>
            <person name="Zheng H."/>
            <person name="Xu Z."/>
            <person name="Roellig D.M."/>
            <person name="Li N."/>
            <person name="Frace M.A."/>
            <person name="Tang K."/>
            <person name="Arrowood M.J."/>
            <person name="Moss D.M."/>
            <person name="Zhang L."/>
            <person name="Feng Y."/>
            <person name="Xiao L."/>
        </authorList>
    </citation>
    <scope>NUCLEOTIDE SEQUENCE [LARGE SCALE GENOMIC DNA]</scope>
    <source>
        <strain evidence="2 3">CHN_HEN01</strain>
    </source>
</reference>
<feature type="region of interest" description="Disordered" evidence="1">
    <location>
        <begin position="1"/>
        <end position="72"/>
    </location>
</feature>
<dbReference type="VEuPathDB" id="ToxoDB:cyc_08552"/>
<protein>
    <submittedName>
        <fullName evidence="2">Uncharacterized protein</fullName>
    </submittedName>
</protein>